<evidence type="ECO:0000313" key="3">
    <source>
        <dbReference type="Proteomes" id="UP000053097"/>
    </source>
</evidence>
<name>A0A026WT95_OOCBI</name>
<reference evidence="2 3" key="1">
    <citation type="journal article" date="2014" name="Curr. Biol.">
        <title>The genome of the clonal raider ant Cerapachys biroi.</title>
        <authorList>
            <person name="Oxley P.R."/>
            <person name="Ji L."/>
            <person name="Fetter-Pruneda I."/>
            <person name="McKenzie S.K."/>
            <person name="Li C."/>
            <person name="Hu H."/>
            <person name="Zhang G."/>
            <person name="Kronauer D.J."/>
        </authorList>
    </citation>
    <scope>NUCLEOTIDE SEQUENCE [LARGE SCALE GENOMIC DNA]</scope>
</reference>
<dbReference type="Proteomes" id="UP000053097">
    <property type="component" value="Unassembled WGS sequence"/>
</dbReference>
<keyword evidence="3" id="KW-1185">Reference proteome</keyword>
<protein>
    <submittedName>
        <fullName evidence="2">Uncharacterized protein</fullName>
    </submittedName>
</protein>
<accession>A0A026WT95</accession>
<keyword evidence="1" id="KW-0812">Transmembrane</keyword>
<dbReference type="STRING" id="2015173.A0A026WT95"/>
<keyword evidence="1" id="KW-1133">Transmembrane helix</keyword>
<organism evidence="2 3">
    <name type="scientific">Ooceraea biroi</name>
    <name type="common">Clonal raider ant</name>
    <name type="synonym">Cerapachys biroi</name>
    <dbReference type="NCBI Taxonomy" id="2015173"/>
    <lineage>
        <taxon>Eukaryota</taxon>
        <taxon>Metazoa</taxon>
        <taxon>Ecdysozoa</taxon>
        <taxon>Arthropoda</taxon>
        <taxon>Hexapoda</taxon>
        <taxon>Insecta</taxon>
        <taxon>Pterygota</taxon>
        <taxon>Neoptera</taxon>
        <taxon>Endopterygota</taxon>
        <taxon>Hymenoptera</taxon>
        <taxon>Apocrita</taxon>
        <taxon>Aculeata</taxon>
        <taxon>Formicoidea</taxon>
        <taxon>Formicidae</taxon>
        <taxon>Dorylinae</taxon>
        <taxon>Ooceraea</taxon>
    </lineage>
</organism>
<gene>
    <name evidence="2" type="ORF">X777_15875</name>
</gene>
<dbReference type="EMBL" id="KK107109">
    <property type="protein sequence ID" value="EZA59232.1"/>
    <property type="molecule type" value="Genomic_DNA"/>
</dbReference>
<evidence type="ECO:0000256" key="1">
    <source>
        <dbReference type="SAM" id="Phobius"/>
    </source>
</evidence>
<keyword evidence="1" id="KW-0472">Membrane</keyword>
<dbReference type="AlphaFoldDB" id="A0A026WT95"/>
<sequence length="154" mass="16901">MRSRDSVVYTPVSLGPDTDDEETLVNEEVYKNAGCDWESRIPGARGVSESEGTYATSEFECGEVVTHVGTGRYVGVGRGRKSPEWIVIVIVELRFWKRNALALIQALGSLDDTLDDRRVSALGSRTRSRQNVIIVVVLGVDVVLMMSPSSEVLV</sequence>
<feature type="transmembrane region" description="Helical" evidence="1">
    <location>
        <begin position="132"/>
        <end position="150"/>
    </location>
</feature>
<proteinExistence type="predicted"/>
<evidence type="ECO:0000313" key="2">
    <source>
        <dbReference type="EMBL" id="EZA59232.1"/>
    </source>
</evidence>